<dbReference type="InterPro" id="IPR052933">
    <property type="entry name" value="DNA_Protect_Modify"/>
</dbReference>
<feature type="domain" description="Helicase ATP-binding" evidence="3">
    <location>
        <begin position="948"/>
        <end position="1203"/>
    </location>
</feature>
<keyword evidence="6" id="KW-1185">Reference proteome</keyword>
<dbReference type="SUPFAM" id="SSF53335">
    <property type="entry name" value="S-adenosyl-L-methionine-dependent methyltransferases"/>
    <property type="match status" value="1"/>
</dbReference>
<dbReference type="InterPro" id="IPR027417">
    <property type="entry name" value="P-loop_NTPase"/>
</dbReference>
<dbReference type="PROSITE" id="PS51192">
    <property type="entry name" value="HELICASE_ATP_BIND_1"/>
    <property type="match status" value="1"/>
</dbReference>
<dbReference type="InterPro" id="IPR001650">
    <property type="entry name" value="Helicase_C-like"/>
</dbReference>
<feature type="coiled-coil region" evidence="1">
    <location>
        <begin position="1080"/>
        <end position="1114"/>
    </location>
</feature>
<keyword evidence="1" id="KW-0175">Coiled coil</keyword>
<dbReference type="Gene3D" id="3.40.50.300">
    <property type="entry name" value="P-loop containing nucleotide triphosphate hydrolases"/>
    <property type="match status" value="2"/>
</dbReference>
<keyword evidence="5" id="KW-0378">Hydrolase</keyword>
<gene>
    <name evidence="5" type="ORF">ACFSYC_10440</name>
</gene>
<feature type="coiled-coil region" evidence="1">
    <location>
        <begin position="1723"/>
        <end position="1781"/>
    </location>
</feature>
<dbReference type="PANTHER" id="PTHR41313">
    <property type="entry name" value="ADENINE-SPECIFIC METHYLTRANSFERASE"/>
    <property type="match status" value="1"/>
</dbReference>
<keyword evidence="5" id="KW-0347">Helicase</keyword>
<dbReference type="PRINTS" id="PR00507">
    <property type="entry name" value="N12N6MTFRASE"/>
</dbReference>
<feature type="domain" description="Helicase C-terminal" evidence="4">
    <location>
        <begin position="1354"/>
        <end position="1528"/>
    </location>
</feature>
<name>A0ABW5XPC4_9SPHI</name>
<dbReference type="Proteomes" id="UP001597601">
    <property type="component" value="Unassembled WGS sequence"/>
</dbReference>
<dbReference type="SMART" id="SM00487">
    <property type="entry name" value="DEXDc"/>
    <property type="match status" value="1"/>
</dbReference>
<dbReference type="Gene3D" id="3.40.50.150">
    <property type="entry name" value="Vaccinia Virus protein VP39"/>
    <property type="match status" value="1"/>
</dbReference>
<dbReference type="PANTHER" id="PTHR41313:SF1">
    <property type="entry name" value="DNA METHYLASE ADENINE-SPECIFIC DOMAIN-CONTAINING PROTEIN"/>
    <property type="match status" value="1"/>
</dbReference>
<dbReference type="PROSITE" id="PS51194">
    <property type="entry name" value="HELICASE_CTER"/>
    <property type="match status" value="1"/>
</dbReference>
<dbReference type="GO" id="GO:0004386">
    <property type="term" value="F:helicase activity"/>
    <property type="evidence" value="ECO:0007669"/>
    <property type="project" value="UniProtKB-KW"/>
</dbReference>
<dbReference type="Pfam" id="PF00271">
    <property type="entry name" value="Helicase_C"/>
    <property type="match status" value="1"/>
</dbReference>
<evidence type="ECO:0000259" key="4">
    <source>
        <dbReference type="PROSITE" id="PS51194"/>
    </source>
</evidence>
<evidence type="ECO:0000313" key="5">
    <source>
        <dbReference type="EMBL" id="MFD2865103.1"/>
    </source>
</evidence>
<sequence>MAFNPVRKMADNIAAIRIALDFTGQQLSQTELETLKKYAGFGGLKAVLFPPGEITEWAKYGASAADMKLYPQVMELHALLQEKLSAANYKSAIDALKSSSQTAYYTPDYIPRAIYAVMREAQILPKRLYEPSAGAGVFIEEAVDAFEGLEQVNAVEKDILTGKILTALCSAYPLPIEVQIKKLEETAATEKAQSDLVISNIPFGKIAVHDPAYSKSGISAKVHTYFFAKGLDKIKDGGILAYIVTEAFLNNPFNETARKYLFTSADLLSVAVLPANLMKENANVEVGMHLILVQKNDSKETLTEAEGQLIDTIEVENSFGKYHLNAWLADKNELVYADEIIEGTNARGKASRVAWQNGDMQDIIPSLKEQLVAGFANFNYAKWEAISFDKKEKQLKQFTFLPVPLTPRTDDKKGLSFGQLGLFDAPVQTDADNKATAYLDDLDKQFVDAATVRQISVIRTTARPLHDSIVLLTARAKANNRYSYKLYSNLSEISFPGKWLSGNALGQELDNLSVKLKNFGHDYRYEGDSSLEPAFKLLPDKPKAFTDLKPFYVKDTLVIFGGKLGLIGEPHNFEAKFDALDPQPDIPFYEDYLALRDIYLELSGYENEHAIQFPELRKSLNFYYDAFVAKYGELNRNVNRNRILNDAALGFKILSSLEIKEGEQFVRSDIFYGPLFQQKEMLKTDDPAEALARCLNETGRVDLSVISQIGQLDKQILLNPQSLNWEITDNYLSGNVVLKLRAAEKLAEVEPQNLQYARSLAAIRRVQPERIPFERLDFNLGERWVPIDYYQRFATDLFKLDTKIKYLVSIDDYKVSYAKKGNTITNEEFSVTPKESHKITGHTLLEYALLNTNPHFTYPVEQYGKVVRVPDTEAIQNAHRKVDNIRARYLLWLLELPNEDKKFLEKLYNDTYNCYALREYDGSHLTFPGLDFKTLKITDLYPSQRNAAWRLIQNNGGLIDHEVGLGKTLTMIIAAMEMKRLGIVHKPMILALKANVQQITDTFRLAYPKAKLLAPGENDFEPAKRKRIFHEIKNNNWDCIILTHDQFGKIPQDPEIQRQILSIELDNTELDLLAMQDGGEEITKEKLKGLEIRKENLEAKLKNVIDAIENRKDTGINFRETNIDHLFIDESHKFKNLTFTTRHTKVAGLGNIAGSQKALNMLFAIRTLQDRYDTDLCATFLSGTPISNSLTEMYLIFKYLRPRELERQQISNFDAWAAVYARKTVDFEFTVTNEIRAKERFRHFIKVPELALFYNQITDYKTAKHINLDKPEIDETLVNIKPTPEQQDFIKRLMQFAKTGDATIIGRRPLTKDEDKGRMLIATNYAKKMAVDMRLVNSKYGDHPGNKVNVCARNVAEIYHESTPHKGTQIIFGDIGTPKTDEFNVYDALRDKLINDFNIPANQITFIHNWATDKQRKELFRKMNAGEIRILIGSTEKAGTGLNVQERIVAMHHLDIPWKPSELEQRDGRGARQGNWLAKQFYGNKVRNFIYAVEQSLDNYKFNLLKNKQIFISQMKNNELSVRTLDEGAMDEQSGMSFSEYIAILSGDTSLLEKTRLEKKVAELEGYKGAHFKEVSRSRYLLEDLEKKSKDTRSTLELVRKDEISYKQVLKFDEDGTKQNPLKLKDVLLADTVAIGNHLIGLYKNWSPEDFNQPDLHLGELYGFDLFIRQKLQTVEDGFSSRITYVTSLYAESRSTGIKYMQNGGAPNIDNPKHAARYFLDAINRVVGMAERYEKELDGINRQIPEVRELSQRPFDQEYELASLKKDMEKLEMEISQKIAEREKQAQPQQELQVHAEMEKEQLQTAELPVTEINEKALSHGSMKR</sequence>
<evidence type="ECO:0000256" key="1">
    <source>
        <dbReference type="SAM" id="Coils"/>
    </source>
</evidence>
<accession>A0ABW5XPC4</accession>
<dbReference type="InterPro" id="IPR014001">
    <property type="entry name" value="Helicase_ATP-bd"/>
</dbReference>
<proteinExistence type="predicted"/>
<keyword evidence="5" id="KW-0067">ATP-binding</keyword>
<dbReference type="InterPro" id="IPR029063">
    <property type="entry name" value="SAM-dependent_MTases_sf"/>
</dbReference>
<dbReference type="RefSeq" id="WP_377126814.1">
    <property type="nucleotide sequence ID" value="NZ_JBHUON010000010.1"/>
</dbReference>
<evidence type="ECO:0000259" key="3">
    <source>
        <dbReference type="PROSITE" id="PS51192"/>
    </source>
</evidence>
<evidence type="ECO:0000256" key="2">
    <source>
        <dbReference type="SAM" id="MobiDB-lite"/>
    </source>
</evidence>
<keyword evidence="5" id="KW-0547">Nucleotide-binding</keyword>
<feature type="region of interest" description="Disordered" evidence="2">
    <location>
        <begin position="1797"/>
        <end position="1825"/>
    </location>
</feature>
<evidence type="ECO:0000313" key="6">
    <source>
        <dbReference type="Proteomes" id="UP001597601"/>
    </source>
</evidence>
<dbReference type="SMART" id="SM00490">
    <property type="entry name" value="HELICc"/>
    <property type="match status" value="1"/>
</dbReference>
<reference evidence="6" key="1">
    <citation type="journal article" date="2019" name="Int. J. Syst. Evol. Microbiol.">
        <title>The Global Catalogue of Microorganisms (GCM) 10K type strain sequencing project: providing services to taxonomists for standard genome sequencing and annotation.</title>
        <authorList>
            <consortium name="The Broad Institute Genomics Platform"/>
            <consortium name="The Broad Institute Genome Sequencing Center for Infectious Disease"/>
            <person name="Wu L."/>
            <person name="Ma J."/>
        </authorList>
    </citation>
    <scope>NUCLEOTIDE SEQUENCE [LARGE SCALE GENOMIC DNA]</scope>
    <source>
        <strain evidence="6">KCTC 52232</strain>
    </source>
</reference>
<protein>
    <submittedName>
        <fullName evidence="5">Helicase-related protein</fullName>
    </submittedName>
</protein>
<comment type="caution">
    <text evidence="5">The sequence shown here is derived from an EMBL/GenBank/DDBJ whole genome shotgun (WGS) entry which is preliminary data.</text>
</comment>
<dbReference type="EMBL" id="JBHUON010000010">
    <property type="protein sequence ID" value="MFD2865103.1"/>
    <property type="molecule type" value="Genomic_DNA"/>
</dbReference>
<dbReference type="SUPFAM" id="SSF52540">
    <property type="entry name" value="P-loop containing nucleoside triphosphate hydrolases"/>
    <property type="match status" value="2"/>
</dbReference>
<organism evidence="5 6">
    <name type="scientific">Mucilaginibacter antarcticus</name>
    <dbReference type="NCBI Taxonomy" id="1855725"/>
    <lineage>
        <taxon>Bacteria</taxon>
        <taxon>Pseudomonadati</taxon>
        <taxon>Bacteroidota</taxon>
        <taxon>Sphingobacteriia</taxon>
        <taxon>Sphingobacteriales</taxon>
        <taxon>Sphingobacteriaceae</taxon>
        <taxon>Mucilaginibacter</taxon>
    </lineage>
</organism>